<organism evidence="2 3">
    <name type="scientific">Gallibacter intestinalis</name>
    <dbReference type="NCBI Taxonomy" id="2779356"/>
    <lineage>
        <taxon>Bacteria</taxon>
        <taxon>Bacillati</taxon>
        <taxon>Bacillota</taxon>
        <taxon>Clostridia</taxon>
        <taxon>Eubacteriales</taxon>
        <taxon>Eubacteriaceae</taxon>
        <taxon>Gallibacter</taxon>
    </lineage>
</organism>
<comment type="caution">
    <text evidence="2">The sequence shown here is derived from an EMBL/GenBank/DDBJ whole genome shotgun (WGS) entry which is preliminary data.</text>
</comment>
<reference evidence="2 3" key="1">
    <citation type="submission" date="2020-10" db="EMBL/GenBank/DDBJ databases">
        <title>ChiBAC.</title>
        <authorList>
            <person name="Zenner C."/>
            <person name="Hitch T.C.A."/>
            <person name="Clavel T."/>
        </authorList>
    </citation>
    <scope>NUCLEOTIDE SEQUENCE [LARGE SCALE GENOMIC DNA]</scope>
    <source>
        <strain evidence="2 3">DSM 108706</strain>
    </source>
</reference>
<protein>
    <submittedName>
        <fullName evidence="2">Uncharacterized protein</fullName>
    </submittedName>
</protein>
<dbReference type="EMBL" id="JADCKA010000008">
    <property type="protein sequence ID" value="MBE5035712.1"/>
    <property type="molecule type" value="Genomic_DNA"/>
</dbReference>
<keyword evidence="3" id="KW-1185">Reference proteome</keyword>
<dbReference type="RefSeq" id="WP_226385361.1">
    <property type="nucleotide sequence ID" value="NZ_JADCKA010000008.1"/>
</dbReference>
<sequence length="265" mass="29400">MATKPNLKDYTNNTYTSKYESQLADALDKVTNRQDFTYDPLKDASYQALAKIYTKRGEQARQNTLGDAAALTGGIASSYATSAAAQAQSDYNQQLAAQIPALQEAAYNRYMNDYNMNVSALGALRDAEDAAYGRYRDTVADKQWQYGAAWDDYRAGVSDSQWQQSFDRDKYESDRNYNYQVNRDKVTDKQWQQEFNLKKKSVASSGGGSSRSSYSGYSGSSRGNNGYTSNNFERDYSAAAAAAEALEATKKALQGTANAFNKKKK</sequence>
<name>A0ABR9QY91_9FIRM</name>
<evidence type="ECO:0000313" key="2">
    <source>
        <dbReference type="EMBL" id="MBE5035712.1"/>
    </source>
</evidence>
<feature type="region of interest" description="Disordered" evidence="1">
    <location>
        <begin position="200"/>
        <end position="231"/>
    </location>
</feature>
<feature type="compositionally biased region" description="Low complexity" evidence="1">
    <location>
        <begin position="210"/>
        <end position="231"/>
    </location>
</feature>
<dbReference type="Proteomes" id="UP001516588">
    <property type="component" value="Unassembled WGS sequence"/>
</dbReference>
<accession>A0ABR9QY91</accession>
<evidence type="ECO:0000256" key="1">
    <source>
        <dbReference type="SAM" id="MobiDB-lite"/>
    </source>
</evidence>
<evidence type="ECO:0000313" key="3">
    <source>
        <dbReference type="Proteomes" id="UP001516588"/>
    </source>
</evidence>
<gene>
    <name evidence="2" type="ORF">INF20_05385</name>
</gene>
<proteinExistence type="predicted"/>